<dbReference type="EMBL" id="RJLM01000011">
    <property type="protein sequence ID" value="RWX53758.1"/>
    <property type="molecule type" value="Genomic_DNA"/>
</dbReference>
<keyword evidence="10" id="KW-0282">Flagellum</keyword>
<name>A0A444JLD4_9GAMM</name>
<accession>A0A444JLD4</accession>
<dbReference type="GO" id="GO:0005198">
    <property type="term" value="F:structural molecule activity"/>
    <property type="evidence" value="ECO:0007669"/>
    <property type="project" value="UniProtKB-UniRule"/>
</dbReference>
<dbReference type="Pfam" id="PF22638">
    <property type="entry name" value="FlgK_D1"/>
    <property type="match status" value="1"/>
</dbReference>
<dbReference type="PANTHER" id="PTHR30033">
    <property type="entry name" value="FLAGELLAR HOOK-ASSOCIATED PROTEIN 1"/>
    <property type="match status" value="1"/>
</dbReference>
<evidence type="ECO:0000256" key="3">
    <source>
        <dbReference type="ARBA" id="ARBA00009677"/>
    </source>
</evidence>
<reference evidence="10 11" key="1">
    <citation type="submission" date="2018-11" db="EMBL/GenBank/DDBJ databases">
        <title>Photobacterium sp. BEI247 sp. nov., a marine bacterium isolated from Yongle Blue Hole in the South China Sea.</title>
        <authorList>
            <person name="Wang X."/>
        </authorList>
    </citation>
    <scope>NUCLEOTIDE SEQUENCE [LARGE SCALE GENOMIC DNA]</scope>
    <source>
        <strain evidence="11">BEI247</strain>
    </source>
</reference>
<evidence type="ECO:0000259" key="8">
    <source>
        <dbReference type="Pfam" id="PF06429"/>
    </source>
</evidence>
<dbReference type="SUPFAM" id="SSF64518">
    <property type="entry name" value="Phase 1 flagellin"/>
    <property type="match status" value="1"/>
</dbReference>
<dbReference type="InterPro" id="IPR053927">
    <property type="entry name" value="FlgK_helical"/>
</dbReference>
<dbReference type="AlphaFoldDB" id="A0A444JLD4"/>
<evidence type="ECO:0000313" key="11">
    <source>
        <dbReference type="Proteomes" id="UP000287563"/>
    </source>
</evidence>
<evidence type="ECO:0000256" key="1">
    <source>
        <dbReference type="ARBA" id="ARBA00004365"/>
    </source>
</evidence>
<keyword evidence="11" id="KW-1185">Reference proteome</keyword>
<evidence type="ECO:0000256" key="5">
    <source>
        <dbReference type="ARBA" id="ARBA00022525"/>
    </source>
</evidence>
<evidence type="ECO:0000259" key="9">
    <source>
        <dbReference type="Pfam" id="PF22638"/>
    </source>
</evidence>
<comment type="similarity">
    <text evidence="3 7">Belongs to the flagella basal body rod proteins family.</text>
</comment>
<dbReference type="PRINTS" id="PR01005">
    <property type="entry name" value="FLGHOOKAP1"/>
</dbReference>
<dbReference type="Proteomes" id="UP000287563">
    <property type="component" value="Unassembled WGS sequence"/>
</dbReference>
<dbReference type="PANTHER" id="PTHR30033:SF1">
    <property type="entry name" value="FLAGELLAR HOOK-ASSOCIATED PROTEIN 1"/>
    <property type="match status" value="1"/>
</dbReference>
<comment type="subcellular location">
    <subcellularLocation>
        <location evidence="1 7">Bacterial flagellum</location>
    </subcellularLocation>
    <subcellularLocation>
        <location evidence="2 7">Secreted</location>
    </subcellularLocation>
</comment>
<dbReference type="OrthoDB" id="9802553at2"/>
<dbReference type="GO" id="GO:0005576">
    <property type="term" value="C:extracellular region"/>
    <property type="evidence" value="ECO:0007669"/>
    <property type="project" value="UniProtKB-SubCell"/>
</dbReference>
<keyword evidence="6 7" id="KW-0975">Bacterial flagellum</keyword>
<feature type="domain" description="Flagellar basal-body/hook protein C-terminal" evidence="8">
    <location>
        <begin position="427"/>
        <end position="466"/>
    </location>
</feature>
<evidence type="ECO:0000256" key="6">
    <source>
        <dbReference type="ARBA" id="ARBA00023143"/>
    </source>
</evidence>
<evidence type="ECO:0000313" key="10">
    <source>
        <dbReference type="EMBL" id="RWX53758.1"/>
    </source>
</evidence>
<dbReference type="InterPro" id="IPR002371">
    <property type="entry name" value="FlgK"/>
</dbReference>
<keyword evidence="10" id="KW-0966">Cell projection</keyword>
<dbReference type="NCBIfam" id="TIGR02492">
    <property type="entry name" value="flgK_ends"/>
    <property type="match status" value="1"/>
</dbReference>
<evidence type="ECO:0000256" key="2">
    <source>
        <dbReference type="ARBA" id="ARBA00004613"/>
    </source>
</evidence>
<dbReference type="GO" id="GO:0044780">
    <property type="term" value="P:bacterial-type flagellum assembly"/>
    <property type="evidence" value="ECO:0007669"/>
    <property type="project" value="InterPro"/>
</dbReference>
<proteinExistence type="inferred from homology"/>
<evidence type="ECO:0000256" key="7">
    <source>
        <dbReference type="RuleBase" id="RU362065"/>
    </source>
</evidence>
<gene>
    <name evidence="7 10" type="primary">flgK</name>
    <name evidence="10" type="ORF">EDI28_20095</name>
</gene>
<keyword evidence="10" id="KW-0969">Cilium</keyword>
<keyword evidence="5 7" id="KW-0964">Secreted</keyword>
<evidence type="ECO:0000256" key="4">
    <source>
        <dbReference type="ARBA" id="ARBA00016244"/>
    </source>
</evidence>
<dbReference type="RefSeq" id="WP_128785647.1">
    <property type="nucleotide sequence ID" value="NZ_RJLM01000011.1"/>
</dbReference>
<feature type="domain" description="Flagellar hook-associated protein FlgK helical" evidence="9">
    <location>
        <begin position="88"/>
        <end position="312"/>
    </location>
</feature>
<dbReference type="Pfam" id="PF06429">
    <property type="entry name" value="Flg_bbr_C"/>
    <property type="match status" value="1"/>
</dbReference>
<organism evidence="10 11">
    <name type="scientific">Photobacterium chitinilyticum</name>
    <dbReference type="NCBI Taxonomy" id="2485123"/>
    <lineage>
        <taxon>Bacteria</taxon>
        <taxon>Pseudomonadati</taxon>
        <taxon>Pseudomonadota</taxon>
        <taxon>Gammaproteobacteria</taxon>
        <taxon>Vibrionales</taxon>
        <taxon>Vibrionaceae</taxon>
        <taxon>Photobacterium</taxon>
    </lineage>
</organism>
<protein>
    <recommendedName>
        <fullName evidence="4 7">Flagellar hook-associated protein 1</fullName>
        <shortName evidence="7">HAP1</shortName>
    </recommendedName>
</protein>
<comment type="caution">
    <text evidence="10">The sequence shown here is derived from an EMBL/GenBank/DDBJ whole genome shotgun (WGS) entry which is preliminary data.</text>
</comment>
<sequence>MSIINIGLSGMSAANAGLSVTAHNTANAMTPGYSRQRIGFGAEVGGQGSGAGVGVSSVERMADNYLNQQIYKQKGSWGYNAIRSQYMAKTETLLNNNSTSVNTGLDRFNAALSEASTKPQDIAYRQTIISQSQSMVQRFNNLSTQLDSQSKQVGSQLDAAVSDANSLMASIAEMNDSLRNSGGNGQKMTELLDARDEAIRQLSSQMNVNTTYNDDGTVTISLDQGEPLVSGSQASKLHQTQDGGLELQRGNGRFALGKKVGGTIGGLMNYRDGELKDLQKELDVMAYSFATQFNETHSKGYDLNGDQGQAVFGGVDQIDGAAKNLSLLIDDPKQLAFSAKAGEPGNSENLQQLIDLKNAPIAIDTSKLDPAEAEKFKNAITVLDGKSIHSSYTGITGDWAIKTAQLEADTTAAKSLVDQAEGERASVSGVNLDEEAANIMNYTQMYQANAKVISTAQQLFDITLSMFR</sequence>
<dbReference type="GO" id="GO:0009424">
    <property type="term" value="C:bacterial-type flagellum hook"/>
    <property type="evidence" value="ECO:0007669"/>
    <property type="project" value="UniProtKB-UniRule"/>
</dbReference>
<dbReference type="InterPro" id="IPR010930">
    <property type="entry name" value="Flg_bb/hook_C_dom"/>
</dbReference>